<proteinExistence type="predicted"/>
<dbReference type="PANTHER" id="PTHR43594">
    <property type="entry name" value="QUERCETIN 2,3-DIOXYGENASE"/>
    <property type="match status" value="1"/>
</dbReference>
<feature type="domain" description="Pirin C-terminal" evidence="1">
    <location>
        <begin position="2"/>
        <end position="72"/>
    </location>
</feature>
<accession>A0ABU0ZYE4</accession>
<reference evidence="2 3" key="1">
    <citation type="submission" date="2023-08" db="EMBL/GenBank/DDBJ databases">
        <title>Mesonia sp. MT50, isolated from deep-sea sediment of the Mariana Trench.</title>
        <authorList>
            <person name="Fu H."/>
        </authorList>
    </citation>
    <scope>NUCLEOTIDE SEQUENCE [LARGE SCALE GENOMIC DNA]</scope>
    <source>
        <strain evidence="2 3">MT50</strain>
    </source>
</reference>
<comment type="caution">
    <text evidence="2">The sequence shown here is derived from an EMBL/GenBank/DDBJ whole genome shotgun (WGS) entry which is preliminary data.</text>
</comment>
<dbReference type="SUPFAM" id="SSF51182">
    <property type="entry name" value="RmlC-like cupins"/>
    <property type="match status" value="1"/>
</dbReference>
<evidence type="ECO:0000313" key="2">
    <source>
        <dbReference type="EMBL" id="MDQ7916488.1"/>
    </source>
</evidence>
<dbReference type="InterPro" id="IPR008778">
    <property type="entry name" value="Pirin_C_dom"/>
</dbReference>
<protein>
    <submittedName>
        <fullName evidence="2">Pirin-like C-terminal cupin domain-containing protein</fullName>
    </submittedName>
</protein>
<gene>
    <name evidence="2" type="ORF">RBU60_02790</name>
</gene>
<evidence type="ECO:0000313" key="3">
    <source>
        <dbReference type="Proteomes" id="UP001230915"/>
    </source>
</evidence>
<dbReference type="PANTHER" id="PTHR43594:SF1">
    <property type="entry name" value="QUERCETIN 2,3-DIOXYGENASE PA2418-RELATED"/>
    <property type="match status" value="1"/>
</dbReference>
<dbReference type="InterPro" id="IPR014710">
    <property type="entry name" value="RmlC-like_jellyroll"/>
</dbReference>
<sequence length="76" mass="8606">MVNGKEKIPTDHLALMTNESESFEIEASDDTFVLVLSDKLINESIAAQGPFVMNTKQELKETFNDFNEYKFGSLED</sequence>
<dbReference type="InterPro" id="IPR053186">
    <property type="entry name" value="QDO-related"/>
</dbReference>
<organism evidence="2 3">
    <name type="scientific">Mesonia profundi</name>
    <dbReference type="NCBI Taxonomy" id="3070998"/>
    <lineage>
        <taxon>Bacteria</taxon>
        <taxon>Pseudomonadati</taxon>
        <taxon>Bacteroidota</taxon>
        <taxon>Flavobacteriia</taxon>
        <taxon>Flavobacteriales</taxon>
        <taxon>Flavobacteriaceae</taxon>
        <taxon>Mesonia</taxon>
    </lineage>
</organism>
<evidence type="ECO:0000259" key="1">
    <source>
        <dbReference type="Pfam" id="PF05726"/>
    </source>
</evidence>
<dbReference type="Gene3D" id="2.60.120.10">
    <property type="entry name" value="Jelly Rolls"/>
    <property type="match status" value="2"/>
</dbReference>
<dbReference type="EMBL" id="JAVHUL010000004">
    <property type="protein sequence ID" value="MDQ7916488.1"/>
    <property type="molecule type" value="Genomic_DNA"/>
</dbReference>
<dbReference type="Pfam" id="PF05726">
    <property type="entry name" value="Pirin_C"/>
    <property type="match status" value="1"/>
</dbReference>
<name>A0ABU0ZYE4_9FLAO</name>
<dbReference type="Proteomes" id="UP001230915">
    <property type="component" value="Unassembled WGS sequence"/>
</dbReference>
<keyword evidence="3" id="KW-1185">Reference proteome</keyword>
<dbReference type="InterPro" id="IPR011051">
    <property type="entry name" value="RmlC_Cupin_sf"/>
</dbReference>
<dbReference type="RefSeq" id="WP_308863137.1">
    <property type="nucleotide sequence ID" value="NZ_JAVHUL010000004.1"/>
</dbReference>